<keyword evidence="1" id="KW-1133">Transmembrane helix</keyword>
<dbReference type="OrthoDB" id="6436198at2759"/>
<name>A0A4Y2T1X4_ARAVE</name>
<reference evidence="3 4" key="1">
    <citation type="journal article" date="2019" name="Sci. Rep.">
        <title>Orb-weaving spider Araneus ventricosus genome elucidates the spidroin gene catalogue.</title>
        <authorList>
            <person name="Kono N."/>
            <person name="Nakamura H."/>
            <person name="Ohtoshi R."/>
            <person name="Moran D.A.P."/>
            <person name="Shinohara A."/>
            <person name="Yoshida Y."/>
            <person name="Fujiwara M."/>
            <person name="Mori M."/>
            <person name="Tomita M."/>
            <person name="Arakawa K."/>
        </authorList>
    </citation>
    <scope>NUCLEOTIDE SEQUENCE [LARGE SCALE GENOMIC DNA]</scope>
</reference>
<keyword evidence="1" id="KW-0812">Transmembrane</keyword>
<dbReference type="Gene3D" id="2.60.40.10">
    <property type="entry name" value="Immunoglobulins"/>
    <property type="match status" value="1"/>
</dbReference>
<dbReference type="SUPFAM" id="SSF49354">
    <property type="entry name" value="PapD-like"/>
    <property type="match status" value="1"/>
</dbReference>
<evidence type="ECO:0000313" key="3">
    <source>
        <dbReference type="EMBL" id="GBN93873.1"/>
    </source>
</evidence>
<comment type="caution">
    <text evidence="3">The sequence shown here is derived from an EMBL/GenBank/DDBJ whole genome shotgun (WGS) entry which is preliminary data.</text>
</comment>
<keyword evidence="1" id="KW-0472">Membrane</keyword>
<dbReference type="InterPro" id="IPR008962">
    <property type="entry name" value="PapD-like_sf"/>
</dbReference>
<dbReference type="InterPro" id="IPR000535">
    <property type="entry name" value="MSP_dom"/>
</dbReference>
<dbReference type="InterPro" id="IPR013783">
    <property type="entry name" value="Ig-like_fold"/>
</dbReference>
<gene>
    <name evidence="3" type="ORF">AVEN_271630_1</name>
</gene>
<evidence type="ECO:0000256" key="1">
    <source>
        <dbReference type="SAM" id="Phobius"/>
    </source>
</evidence>
<proteinExistence type="predicted"/>
<protein>
    <recommendedName>
        <fullName evidence="2">MSP domain-containing protein</fullName>
    </recommendedName>
</protein>
<evidence type="ECO:0000259" key="2">
    <source>
        <dbReference type="Pfam" id="PF00635"/>
    </source>
</evidence>
<dbReference type="Proteomes" id="UP000499080">
    <property type="component" value="Unassembled WGS sequence"/>
</dbReference>
<sequence>MKKINYSSLSASSDEKDNLLNEMREKESNGSLTLAVKPEQFRLPFVSRAKDTVVLENNNNSAVCFIVGSNSPDTLEIEPRTGCIGPGEKAFITVKRPKIVIVTYKNENLIFKTKYCIVCNSSDNYTIDSDHDRARLEENTFEKYNEDHYRISCQKPDSHHLYHSKKRHMKPKKSFEIISRNEINFTPTTNRDTLTTHPKLPQHSEILFSPNEFKSIDEEYFKSGLYEKETCDGNRSEEYKAMKNFAKCRFNQCSMPATERKCEKERFQSQCYKCFHGHHLSRYCCQYEDNGLSVGVECSNKNKFQQIEHCVRQKDRNICSGSMKKRSKTRNGGPSSHCKTSCKCKDNVCLQEKYSPKKTFQDHRYSDSKMRKRMKLGLQENEDETTERKELKNIPKSCKDHCKCSVCSKRNRKMPTIDASKKVKIKRVDIPSNVNEKGLFERNGLKGMFWCTAVILITFLAIFAISMFVVSRKEPNIPENQTHWDSFFSIAKIYRTVMNQEEDE</sequence>
<dbReference type="Pfam" id="PF00635">
    <property type="entry name" value="Motile_Sperm"/>
    <property type="match status" value="1"/>
</dbReference>
<feature type="domain" description="MSP" evidence="2">
    <location>
        <begin position="37"/>
        <end position="117"/>
    </location>
</feature>
<keyword evidence="4" id="KW-1185">Reference proteome</keyword>
<organism evidence="3 4">
    <name type="scientific">Araneus ventricosus</name>
    <name type="common">Orbweaver spider</name>
    <name type="synonym">Epeira ventricosa</name>
    <dbReference type="NCBI Taxonomy" id="182803"/>
    <lineage>
        <taxon>Eukaryota</taxon>
        <taxon>Metazoa</taxon>
        <taxon>Ecdysozoa</taxon>
        <taxon>Arthropoda</taxon>
        <taxon>Chelicerata</taxon>
        <taxon>Arachnida</taxon>
        <taxon>Araneae</taxon>
        <taxon>Araneomorphae</taxon>
        <taxon>Entelegynae</taxon>
        <taxon>Araneoidea</taxon>
        <taxon>Araneidae</taxon>
        <taxon>Araneus</taxon>
    </lineage>
</organism>
<feature type="transmembrane region" description="Helical" evidence="1">
    <location>
        <begin position="447"/>
        <end position="470"/>
    </location>
</feature>
<dbReference type="EMBL" id="BGPR01025188">
    <property type="protein sequence ID" value="GBN93873.1"/>
    <property type="molecule type" value="Genomic_DNA"/>
</dbReference>
<accession>A0A4Y2T1X4</accession>
<evidence type="ECO:0000313" key="4">
    <source>
        <dbReference type="Proteomes" id="UP000499080"/>
    </source>
</evidence>
<dbReference type="AlphaFoldDB" id="A0A4Y2T1X4"/>